<protein>
    <recommendedName>
        <fullName evidence="9">Tyrosine recombinase XerC</fullName>
    </recommendedName>
</protein>
<dbReference type="InterPro" id="IPR010998">
    <property type="entry name" value="Integrase_recombinase_N"/>
</dbReference>
<dbReference type="InterPro" id="IPR004107">
    <property type="entry name" value="Integrase_SAM-like_N"/>
</dbReference>
<dbReference type="PROSITE" id="PS51898">
    <property type="entry name" value="TYR_RECOMBINASE"/>
    <property type="match status" value="1"/>
</dbReference>
<feature type="region of interest" description="Disordered" evidence="10">
    <location>
        <begin position="124"/>
        <end position="161"/>
    </location>
</feature>
<keyword evidence="2 9" id="KW-0963">Cytoplasm</keyword>
<evidence type="ECO:0000313" key="14">
    <source>
        <dbReference type="Proteomes" id="UP000231451"/>
    </source>
</evidence>
<feature type="active site" evidence="9">
    <location>
        <position position="217"/>
    </location>
</feature>
<dbReference type="GO" id="GO:0006313">
    <property type="term" value="P:DNA transposition"/>
    <property type="evidence" value="ECO:0007669"/>
    <property type="project" value="UniProtKB-UniRule"/>
</dbReference>
<keyword evidence="14" id="KW-1185">Reference proteome</keyword>
<evidence type="ECO:0000256" key="1">
    <source>
        <dbReference type="ARBA" id="ARBA00004496"/>
    </source>
</evidence>
<sequence>MDYRDELDAFVRYLRVNRGLSEHTVRAYDGDVADCLSMLADRGVHSLRDVGIDDLRVWMASRSRSHSRSSMARKVVSIRAFFAYLAEHGMIDADPASALKTPKIPSVLPAVLSERQARDLMDTVDRDAESDASTDAAGAVDPSGGSIDSGDGKRTVKGRSDHAVAPDHAAALDHAVALRDAAIVELLYATGIRVAELVSLDVADIDFSTHTVRVTGKGNKQRVVPFGVPAAKALAAWLEQGRPVVPHGRSGGVDSGRAGGSSADGGGIAGDAAFLGVRGARINQRVVRQVVHRSAARAGVPDISPHALRHSAATHMLDGGADLREVQEMLGHSSLQTTQRYTHVSIEQLIERYDQAFPRA</sequence>
<evidence type="ECO:0000256" key="8">
    <source>
        <dbReference type="ARBA" id="ARBA00023306"/>
    </source>
</evidence>
<evidence type="ECO:0000256" key="5">
    <source>
        <dbReference type="ARBA" id="ARBA00022908"/>
    </source>
</evidence>
<evidence type="ECO:0000256" key="10">
    <source>
        <dbReference type="SAM" id="MobiDB-lite"/>
    </source>
</evidence>
<accession>A0A2M9HEK4</accession>
<dbReference type="CDD" id="cd00798">
    <property type="entry name" value="INT_XerDC_C"/>
    <property type="match status" value="1"/>
</dbReference>
<evidence type="ECO:0000256" key="6">
    <source>
        <dbReference type="ARBA" id="ARBA00023125"/>
    </source>
</evidence>
<dbReference type="OrthoDB" id="9801717at2"/>
<feature type="active site" evidence="9">
    <location>
        <position position="332"/>
    </location>
</feature>
<dbReference type="GO" id="GO:0051301">
    <property type="term" value="P:cell division"/>
    <property type="evidence" value="ECO:0007669"/>
    <property type="project" value="UniProtKB-KW"/>
</dbReference>
<feature type="domain" description="Core-binding (CB)" evidence="12">
    <location>
        <begin position="1"/>
        <end position="86"/>
    </location>
</feature>
<keyword evidence="4 9" id="KW-0159">Chromosome partition</keyword>
<feature type="domain" description="Tyr recombinase" evidence="11">
    <location>
        <begin position="159"/>
        <end position="354"/>
    </location>
</feature>
<evidence type="ECO:0000256" key="2">
    <source>
        <dbReference type="ARBA" id="ARBA00022490"/>
    </source>
</evidence>
<comment type="subunit">
    <text evidence="9">Forms a cyclic heterotetrameric complex composed of two molecules of XerC and two molecules of XerD.</text>
</comment>
<dbReference type="HAMAP" id="MF_01808">
    <property type="entry name" value="Recomb_XerC_XerD"/>
    <property type="match status" value="1"/>
</dbReference>
<dbReference type="InterPro" id="IPR023009">
    <property type="entry name" value="Tyrosine_recombinase_XerC/XerD"/>
</dbReference>
<dbReference type="EMBL" id="PEBK01000005">
    <property type="protein sequence ID" value="PJM75217.1"/>
    <property type="molecule type" value="Genomic_DNA"/>
</dbReference>
<dbReference type="RefSeq" id="WP_100513043.1">
    <property type="nucleotide sequence ID" value="NZ_PEBK01000005.1"/>
</dbReference>
<dbReference type="Gene3D" id="1.10.150.130">
    <property type="match status" value="1"/>
</dbReference>
<comment type="caution">
    <text evidence="13">The sequence shown here is derived from an EMBL/GenBank/DDBJ whole genome shotgun (WGS) entry which is preliminary data.</text>
</comment>
<evidence type="ECO:0000256" key="3">
    <source>
        <dbReference type="ARBA" id="ARBA00022618"/>
    </source>
</evidence>
<feature type="compositionally biased region" description="Basic and acidic residues" evidence="10">
    <location>
        <begin position="150"/>
        <end position="161"/>
    </location>
</feature>
<comment type="subcellular location">
    <subcellularLocation>
        <location evidence="1 9">Cytoplasm</location>
    </subcellularLocation>
</comment>
<dbReference type="PROSITE" id="PS51900">
    <property type="entry name" value="CB"/>
    <property type="match status" value="1"/>
</dbReference>
<dbReference type="GO" id="GO:0005737">
    <property type="term" value="C:cytoplasm"/>
    <property type="evidence" value="ECO:0007669"/>
    <property type="project" value="UniProtKB-SubCell"/>
</dbReference>
<dbReference type="GO" id="GO:0007059">
    <property type="term" value="P:chromosome segregation"/>
    <property type="evidence" value="ECO:0007669"/>
    <property type="project" value="UniProtKB-UniRule"/>
</dbReference>
<evidence type="ECO:0000256" key="7">
    <source>
        <dbReference type="ARBA" id="ARBA00023172"/>
    </source>
</evidence>
<feature type="active site" evidence="9">
    <location>
        <position position="309"/>
    </location>
</feature>
<keyword evidence="3 9" id="KW-0132">Cell division</keyword>
<dbReference type="PANTHER" id="PTHR30349:SF77">
    <property type="entry name" value="TYROSINE RECOMBINASE XERC"/>
    <property type="match status" value="1"/>
</dbReference>
<dbReference type="GO" id="GO:0009037">
    <property type="term" value="F:tyrosine-based site-specific recombinase activity"/>
    <property type="evidence" value="ECO:0007669"/>
    <property type="project" value="UniProtKB-UniRule"/>
</dbReference>
<reference evidence="13 14" key="1">
    <citation type="submission" date="2017-10" db="EMBL/GenBank/DDBJ databases">
        <title>Draft genome sequences of strains TRE 1, TRE 9, TRE H and TRI 7, isolated from tamarins, belonging to four potential novel Bifidobacterium species.</title>
        <authorList>
            <person name="Mattarelli P."/>
            <person name="Modesto M."/>
            <person name="Puglisi E."/>
            <person name="Morelli L."/>
            <person name="Spezio C."/>
            <person name="Bonetti A."/>
            <person name="Sandri C."/>
        </authorList>
    </citation>
    <scope>NUCLEOTIDE SEQUENCE [LARGE SCALE GENOMIC DNA]</scope>
    <source>
        <strain evidence="14">TRI7</strain>
    </source>
</reference>
<evidence type="ECO:0000256" key="4">
    <source>
        <dbReference type="ARBA" id="ARBA00022829"/>
    </source>
</evidence>
<name>A0A2M9HEK4_9BIFI</name>
<dbReference type="InterPro" id="IPR050090">
    <property type="entry name" value="Tyrosine_recombinase_XerCD"/>
</dbReference>
<dbReference type="Pfam" id="PF02899">
    <property type="entry name" value="Phage_int_SAM_1"/>
    <property type="match status" value="1"/>
</dbReference>
<dbReference type="SUPFAM" id="SSF56349">
    <property type="entry name" value="DNA breaking-rejoining enzymes"/>
    <property type="match status" value="1"/>
</dbReference>
<organism evidence="13 14">
    <name type="scientific">Bifidobacterium simiarum</name>
    <dbReference type="NCBI Taxonomy" id="2045441"/>
    <lineage>
        <taxon>Bacteria</taxon>
        <taxon>Bacillati</taxon>
        <taxon>Actinomycetota</taxon>
        <taxon>Actinomycetes</taxon>
        <taxon>Bifidobacteriales</taxon>
        <taxon>Bifidobacteriaceae</taxon>
        <taxon>Bifidobacterium</taxon>
    </lineage>
</organism>
<keyword evidence="5 9" id="KW-0229">DNA integration</keyword>
<dbReference type="InterPro" id="IPR011010">
    <property type="entry name" value="DNA_brk_join_enz"/>
</dbReference>
<dbReference type="InterPro" id="IPR002104">
    <property type="entry name" value="Integrase_catalytic"/>
</dbReference>
<dbReference type="Proteomes" id="UP000231451">
    <property type="component" value="Unassembled WGS sequence"/>
</dbReference>
<dbReference type="InterPro" id="IPR013762">
    <property type="entry name" value="Integrase-like_cat_sf"/>
</dbReference>
<gene>
    <name evidence="9" type="primary">xerC</name>
    <name evidence="13" type="ORF">CSQ87_06420</name>
</gene>
<feature type="active site" evidence="9">
    <location>
        <position position="193"/>
    </location>
</feature>
<dbReference type="SUPFAM" id="SSF47823">
    <property type="entry name" value="lambda integrase-like, N-terminal domain"/>
    <property type="match status" value="1"/>
</dbReference>
<evidence type="ECO:0000313" key="13">
    <source>
        <dbReference type="EMBL" id="PJM75217.1"/>
    </source>
</evidence>
<dbReference type="InterPro" id="IPR044068">
    <property type="entry name" value="CB"/>
</dbReference>
<keyword evidence="8 9" id="KW-0131">Cell cycle</keyword>
<comment type="similarity">
    <text evidence="9">Belongs to the 'phage' integrase family. XerC subfamily.</text>
</comment>
<evidence type="ECO:0000259" key="12">
    <source>
        <dbReference type="PROSITE" id="PS51900"/>
    </source>
</evidence>
<dbReference type="PANTHER" id="PTHR30349">
    <property type="entry name" value="PHAGE INTEGRASE-RELATED"/>
    <property type="match status" value="1"/>
</dbReference>
<comment type="function">
    <text evidence="9">Site-specific tyrosine recombinase, which acts by catalyzing the cutting and rejoining of the recombining DNA molecules. The XerC-XerD complex is essential to convert dimers of the bacterial chromosome into monomers to permit their segregation at cell division. It also contributes to the segregational stability of plasmids.</text>
</comment>
<proteinExistence type="inferred from homology"/>
<dbReference type="Pfam" id="PF00589">
    <property type="entry name" value="Phage_integrase"/>
    <property type="match status" value="1"/>
</dbReference>
<dbReference type="AlphaFoldDB" id="A0A2M9HEK4"/>
<feature type="active site" description="O-(3'-phospho-DNA)-tyrosine intermediate" evidence="9">
    <location>
        <position position="341"/>
    </location>
</feature>
<dbReference type="Gene3D" id="1.10.443.10">
    <property type="entry name" value="Intergrase catalytic core"/>
    <property type="match status" value="1"/>
</dbReference>
<feature type="active site" evidence="9">
    <location>
        <position position="306"/>
    </location>
</feature>
<evidence type="ECO:0000256" key="9">
    <source>
        <dbReference type="HAMAP-Rule" id="MF_01808"/>
    </source>
</evidence>
<keyword evidence="6 9" id="KW-0238">DNA-binding</keyword>
<dbReference type="GO" id="GO:0003677">
    <property type="term" value="F:DNA binding"/>
    <property type="evidence" value="ECO:0007669"/>
    <property type="project" value="UniProtKB-UniRule"/>
</dbReference>
<evidence type="ECO:0000259" key="11">
    <source>
        <dbReference type="PROSITE" id="PS51898"/>
    </source>
</evidence>
<keyword evidence="7 9" id="KW-0233">DNA recombination</keyword>